<feature type="region of interest" description="Disordered" evidence="1">
    <location>
        <begin position="258"/>
        <end position="303"/>
    </location>
</feature>
<evidence type="ECO:0000313" key="3">
    <source>
        <dbReference type="Proteomes" id="UP000693981"/>
    </source>
</evidence>
<keyword evidence="3" id="KW-1185">Reference proteome</keyword>
<dbReference type="PANTHER" id="PTHR31569:SF4">
    <property type="entry name" value="SWIM-TYPE DOMAIN-CONTAINING PROTEIN"/>
    <property type="match status" value="1"/>
</dbReference>
<reference evidence="2" key="1">
    <citation type="submission" date="2021-02" db="EMBL/GenBank/DDBJ databases">
        <authorList>
            <person name="Palmer J.M."/>
        </authorList>
    </citation>
    <scope>NUCLEOTIDE SEQUENCE</scope>
    <source>
        <strain evidence="2">SCRP23</strain>
    </source>
</reference>
<sequence>MADSGLRVPDQDAARHHANAQPGPAPDHDSDDLSSTLVSVPPLDKTVFSSWDEFHLYLAEYQRRTFQVYSVRTGTPVTTRNKRIKERYARLGKETPPGELLPEAMVTYTKAVVCTHHGKPRSRSTGTRNKRSKAINCMAQITLVLRRNFTTGLWQVHVSSHTAKHNHELSSGSYRSHPRVRKVTDPNVLHTVQALHKANVKASRIFEYVRDNTDKEVRPRDVHNLLASWRKSPPPDPHPASESAAAAVTATCTFAPPVVSASPRAPPQPQSQPSVASTGSMERQDPGFTVRGAHSPSITREKPTQYGKFLASFNIGKQISELMAEMEPDHFARCYAELKAFLLIAESGQVPFVTRRELTGIPSSPNLQQPGRLLSSSVAAAAASVLRRPTTGANGETNSLISPQ</sequence>
<evidence type="ECO:0008006" key="4">
    <source>
        <dbReference type="Google" id="ProtNLM"/>
    </source>
</evidence>
<name>A0A8T1WV86_9STRA</name>
<proteinExistence type="predicted"/>
<dbReference type="AlphaFoldDB" id="A0A8T1WV86"/>
<evidence type="ECO:0000313" key="2">
    <source>
        <dbReference type="EMBL" id="KAG7395560.1"/>
    </source>
</evidence>
<evidence type="ECO:0000256" key="1">
    <source>
        <dbReference type="SAM" id="MobiDB-lite"/>
    </source>
</evidence>
<gene>
    <name evidence="2" type="ORF">PHYBOEH_003612</name>
</gene>
<organism evidence="2 3">
    <name type="scientific">Phytophthora boehmeriae</name>
    <dbReference type="NCBI Taxonomy" id="109152"/>
    <lineage>
        <taxon>Eukaryota</taxon>
        <taxon>Sar</taxon>
        <taxon>Stramenopiles</taxon>
        <taxon>Oomycota</taxon>
        <taxon>Peronosporomycetes</taxon>
        <taxon>Peronosporales</taxon>
        <taxon>Peronosporaceae</taxon>
        <taxon>Phytophthora</taxon>
    </lineage>
</organism>
<dbReference type="InterPro" id="IPR052579">
    <property type="entry name" value="Zinc_finger_SWIM"/>
</dbReference>
<protein>
    <recommendedName>
        <fullName evidence="4">FAR1 domain-containing protein</fullName>
    </recommendedName>
</protein>
<dbReference type="EMBL" id="JAGDFL010000200">
    <property type="protein sequence ID" value="KAG7395560.1"/>
    <property type="molecule type" value="Genomic_DNA"/>
</dbReference>
<dbReference type="OrthoDB" id="167578at2759"/>
<accession>A0A8T1WV86</accession>
<dbReference type="PANTHER" id="PTHR31569">
    <property type="entry name" value="SWIM-TYPE DOMAIN-CONTAINING PROTEIN"/>
    <property type="match status" value="1"/>
</dbReference>
<dbReference type="Proteomes" id="UP000693981">
    <property type="component" value="Unassembled WGS sequence"/>
</dbReference>
<comment type="caution">
    <text evidence="2">The sequence shown here is derived from an EMBL/GenBank/DDBJ whole genome shotgun (WGS) entry which is preliminary data.</text>
</comment>
<feature type="region of interest" description="Disordered" evidence="1">
    <location>
        <begin position="1"/>
        <end position="37"/>
    </location>
</feature>